<sequence>MNSDSTLPFPVDEPSENSRAERLDTTLRHPMVVPVIEEQVLVGREVVESGHLRIRKTVQQIEQPVQVTLQHDEVQVEHVPINQFVADDAPLPGSRQEGDVLIVPILREVVVTRVLVVEEIRISKRVLEEPFTSSVQLRQEHIEIERAPPLSDSATSTT</sequence>
<dbReference type="PANTHER" id="PTHR38463:SF1">
    <property type="entry name" value="STRESS RESPONSE PROTEIN YSNF"/>
    <property type="match status" value="1"/>
</dbReference>
<evidence type="ECO:0000256" key="1">
    <source>
        <dbReference type="SAM" id="MobiDB-lite"/>
    </source>
</evidence>
<feature type="region of interest" description="Disordered" evidence="1">
    <location>
        <begin position="1"/>
        <end position="23"/>
    </location>
</feature>
<evidence type="ECO:0000259" key="2">
    <source>
        <dbReference type="Pfam" id="PF09557"/>
    </source>
</evidence>
<reference evidence="3 4" key="1">
    <citation type="submission" date="2020-05" db="EMBL/GenBank/DDBJ databases">
        <title>Hymenobacter terrestris sp. nov. and Hymenobacter lapidiphilus sp. nov., isolated from regoliths in Antarctica.</title>
        <authorList>
            <person name="Sedlacek I."/>
            <person name="Pantucek R."/>
            <person name="Zeman M."/>
            <person name="Holochova P."/>
            <person name="Kralova S."/>
            <person name="Stankova E."/>
            <person name="Sedo O."/>
            <person name="Micenkova L."/>
            <person name="Svec P."/>
            <person name="Gupta V."/>
            <person name="Sood U."/>
            <person name="Korpole U.S."/>
            <person name="Lal R."/>
        </authorList>
    </citation>
    <scope>NUCLEOTIDE SEQUENCE [LARGE SCALE GENOMIC DNA]</scope>
    <source>
        <strain evidence="3 4">P5252</strain>
    </source>
</reference>
<proteinExistence type="predicted"/>
<dbReference type="Proteomes" id="UP000626554">
    <property type="component" value="Unassembled WGS sequence"/>
</dbReference>
<dbReference type="EMBL" id="JABKAV010000054">
    <property type="protein sequence ID" value="NVO86080.1"/>
    <property type="molecule type" value="Genomic_DNA"/>
</dbReference>
<gene>
    <name evidence="3" type="ORF">HW556_14425</name>
</gene>
<organism evidence="3 4">
    <name type="scientific">Hymenobacter terrestris</name>
    <dbReference type="NCBI Taxonomy" id="2748310"/>
    <lineage>
        <taxon>Bacteria</taxon>
        <taxon>Pseudomonadati</taxon>
        <taxon>Bacteroidota</taxon>
        <taxon>Cytophagia</taxon>
        <taxon>Cytophagales</taxon>
        <taxon>Hymenobacteraceae</taxon>
        <taxon>Hymenobacter</taxon>
    </lineage>
</organism>
<accession>A0ABX2Q529</accession>
<dbReference type="InterPro" id="IPR019060">
    <property type="entry name" value="DUF2382"/>
</dbReference>
<protein>
    <submittedName>
        <fullName evidence="3">DUF2382 domain-containing protein</fullName>
    </submittedName>
</protein>
<dbReference type="Pfam" id="PF09557">
    <property type="entry name" value="DUF2382"/>
    <property type="match status" value="1"/>
</dbReference>
<feature type="domain" description="DUF2382" evidence="2">
    <location>
        <begin position="35"/>
        <end position="144"/>
    </location>
</feature>
<name>A0ABX2Q529_9BACT</name>
<evidence type="ECO:0000313" key="3">
    <source>
        <dbReference type="EMBL" id="NVO86080.1"/>
    </source>
</evidence>
<dbReference type="RefSeq" id="WP_176900798.1">
    <property type="nucleotide sequence ID" value="NZ_JABKAV010000054.1"/>
</dbReference>
<keyword evidence="4" id="KW-1185">Reference proteome</keyword>
<evidence type="ECO:0000313" key="4">
    <source>
        <dbReference type="Proteomes" id="UP000626554"/>
    </source>
</evidence>
<dbReference type="InterPro" id="IPR052967">
    <property type="entry name" value="Stress_Response_Assoc"/>
</dbReference>
<comment type="caution">
    <text evidence="3">The sequence shown here is derived from an EMBL/GenBank/DDBJ whole genome shotgun (WGS) entry which is preliminary data.</text>
</comment>
<dbReference type="PANTHER" id="PTHR38463">
    <property type="entry name" value="STRESS RESPONSE PROTEIN YSNF"/>
    <property type="match status" value="1"/>
</dbReference>